<sequence>MPTPRALVLRAPGTNCDAETAHAFRLAGAEAQSIHIQRLLAEPALLDACQVLCIAGGFSYGDDLAAGRVLGGQVRLRLADALRRFRDAGKLILGICNGFQVLASTDLLDLEDAHGPLATLTRNDSGRYEARWVHLRTAPSNCVFLAGIDRIELPVAHAEGKFVARDAQTLASLEQGGRLPLRYAAADGGEPCYPANPNGSPAHVAGACDASGRVFGLMPHPERFVDPTQHPEWTRTRSDAAGAGLALFQNAVRYFG</sequence>
<evidence type="ECO:0000256" key="7">
    <source>
        <dbReference type="ARBA" id="ARBA00022962"/>
    </source>
</evidence>
<dbReference type="InterPro" id="IPR029062">
    <property type="entry name" value="Class_I_gatase-like"/>
</dbReference>
<dbReference type="EMBL" id="CP036291">
    <property type="protein sequence ID" value="QDU88786.1"/>
    <property type="molecule type" value="Genomic_DNA"/>
</dbReference>
<keyword evidence="5" id="KW-0378">Hydrolase</keyword>
<keyword evidence="4" id="KW-0658">Purine biosynthesis</keyword>
<dbReference type="PROSITE" id="PS51273">
    <property type="entry name" value="GATASE_TYPE_1"/>
    <property type="match status" value="1"/>
</dbReference>
<dbReference type="InterPro" id="IPR010075">
    <property type="entry name" value="PRibForGlyAmidine_synth_PurQ"/>
</dbReference>
<dbReference type="OrthoDB" id="9804441at2"/>
<dbReference type="GO" id="GO:0004642">
    <property type="term" value="F:phosphoribosylformylglycinamidine synthase activity"/>
    <property type="evidence" value="ECO:0007669"/>
    <property type="project" value="UniProtKB-EC"/>
</dbReference>
<dbReference type="Proteomes" id="UP000317429">
    <property type="component" value="Chromosome"/>
</dbReference>
<dbReference type="NCBIfam" id="TIGR01737">
    <property type="entry name" value="FGAM_synth_I"/>
    <property type="match status" value="1"/>
</dbReference>
<dbReference type="AlphaFoldDB" id="A0A518DBG3"/>
<dbReference type="Pfam" id="PF13507">
    <property type="entry name" value="GATase_5"/>
    <property type="match status" value="1"/>
</dbReference>
<dbReference type="SUPFAM" id="SSF52317">
    <property type="entry name" value="Class I glutamine amidotransferase-like"/>
    <property type="match status" value="1"/>
</dbReference>
<dbReference type="PANTHER" id="PTHR10099:SF1">
    <property type="entry name" value="PHOSPHORIBOSYLFORMYLGLYCINAMIDINE SYNTHASE"/>
    <property type="match status" value="1"/>
</dbReference>
<evidence type="ECO:0000313" key="9">
    <source>
        <dbReference type="Proteomes" id="UP000317429"/>
    </source>
</evidence>
<dbReference type="GO" id="GO:0005524">
    <property type="term" value="F:ATP binding"/>
    <property type="evidence" value="ECO:0007669"/>
    <property type="project" value="UniProtKB-KW"/>
</dbReference>
<evidence type="ECO:0000256" key="6">
    <source>
        <dbReference type="ARBA" id="ARBA00022840"/>
    </source>
</evidence>
<evidence type="ECO:0000256" key="5">
    <source>
        <dbReference type="ARBA" id="ARBA00022801"/>
    </source>
</evidence>
<dbReference type="KEGG" id="pnd:Pla175_21690"/>
<evidence type="ECO:0000256" key="1">
    <source>
        <dbReference type="ARBA" id="ARBA00022490"/>
    </source>
</evidence>
<gene>
    <name evidence="8" type="primary">purQ</name>
    <name evidence="8" type="ORF">Pla175_21690</name>
</gene>
<keyword evidence="2 8" id="KW-0436">Ligase</keyword>
<keyword evidence="6" id="KW-0067">ATP-binding</keyword>
<dbReference type="CDD" id="cd01740">
    <property type="entry name" value="GATase1_FGAR_AT"/>
    <property type="match status" value="1"/>
</dbReference>
<dbReference type="SMART" id="SM01211">
    <property type="entry name" value="GATase_5"/>
    <property type="match status" value="1"/>
</dbReference>
<dbReference type="GO" id="GO:0006189">
    <property type="term" value="P:'de novo' IMP biosynthetic process"/>
    <property type="evidence" value="ECO:0007669"/>
    <property type="project" value="InterPro"/>
</dbReference>
<organism evidence="8 9">
    <name type="scientific">Pirellulimonas nuda</name>
    <dbReference type="NCBI Taxonomy" id="2528009"/>
    <lineage>
        <taxon>Bacteria</taxon>
        <taxon>Pseudomonadati</taxon>
        <taxon>Planctomycetota</taxon>
        <taxon>Planctomycetia</taxon>
        <taxon>Pirellulales</taxon>
        <taxon>Lacipirellulaceae</taxon>
        <taxon>Pirellulimonas</taxon>
    </lineage>
</organism>
<dbReference type="PANTHER" id="PTHR10099">
    <property type="entry name" value="PHOSPHORIBOSYLFORMYLGLYCINAMIDINE SYNTHASE"/>
    <property type="match status" value="1"/>
</dbReference>
<dbReference type="GO" id="GO:0016787">
    <property type="term" value="F:hydrolase activity"/>
    <property type="evidence" value="ECO:0007669"/>
    <property type="project" value="UniProtKB-KW"/>
</dbReference>
<evidence type="ECO:0000256" key="2">
    <source>
        <dbReference type="ARBA" id="ARBA00022598"/>
    </source>
</evidence>
<reference evidence="8 9" key="1">
    <citation type="submission" date="2019-02" db="EMBL/GenBank/DDBJ databases">
        <title>Deep-cultivation of Planctomycetes and their phenomic and genomic characterization uncovers novel biology.</title>
        <authorList>
            <person name="Wiegand S."/>
            <person name="Jogler M."/>
            <person name="Boedeker C."/>
            <person name="Pinto D."/>
            <person name="Vollmers J."/>
            <person name="Rivas-Marin E."/>
            <person name="Kohn T."/>
            <person name="Peeters S.H."/>
            <person name="Heuer A."/>
            <person name="Rast P."/>
            <person name="Oberbeckmann S."/>
            <person name="Bunk B."/>
            <person name="Jeske O."/>
            <person name="Meyerdierks A."/>
            <person name="Storesund J.E."/>
            <person name="Kallscheuer N."/>
            <person name="Luecker S."/>
            <person name="Lage O.M."/>
            <person name="Pohl T."/>
            <person name="Merkel B.J."/>
            <person name="Hornburger P."/>
            <person name="Mueller R.-W."/>
            <person name="Bruemmer F."/>
            <person name="Labrenz M."/>
            <person name="Spormann A.M."/>
            <person name="Op den Camp H."/>
            <person name="Overmann J."/>
            <person name="Amann R."/>
            <person name="Jetten M.S.M."/>
            <person name="Mascher T."/>
            <person name="Medema M.H."/>
            <person name="Devos D.P."/>
            <person name="Kaster A.-K."/>
            <person name="Ovreas L."/>
            <person name="Rohde M."/>
            <person name="Galperin M.Y."/>
            <person name="Jogler C."/>
        </authorList>
    </citation>
    <scope>NUCLEOTIDE SEQUENCE [LARGE SCALE GENOMIC DNA]</scope>
    <source>
        <strain evidence="8 9">Pla175</strain>
    </source>
</reference>
<protein>
    <submittedName>
        <fullName evidence="8">Phosphoribosylformylglycinamidine synthase</fullName>
        <ecNumber evidence="8">6.3.5.3</ecNumber>
    </submittedName>
</protein>
<dbReference type="PIRSF" id="PIRSF001586">
    <property type="entry name" value="FGAM_synth_I"/>
    <property type="match status" value="1"/>
</dbReference>
<keyword evidence="7" id="KW-0315">Glutamine amidotransferase</keyword>
<evidence type="ECO:0000256" key="3">
    <source>
        <dbReference type="ARBA" id="ARBA00022741"/>
    </source>
</evidence>
<keyword evidence="3" id="KW-0547">Nucleotide-binding</keyword>
<dbReference type="EC" id="6.3.5.3" evidence="8"/>
<accession>A0A518DBG3</accession>
<dbReference type="Gene3D" id="3.40.50.880">
    <property type="match status" value="1"/>
</dbReference>
<proteinExistence type="predicted"/>
<dbReference type="GO" id="GO:0005737">
    <property type="term" value="C:cytoplasm"/>
    <property type="evidence" value="ECO:0007669"/>
    <property type="project" value="TreeGrafter"/>
</dbReference>
<keyword evidence="9" id="KW-1185">Reference proteome</keyword>
<keyword evidence="1" id="KW-0963">Cytoplasm</keyword>
<name>A0A518DBG3_9BACT</name>
<evidence type="ECO:0000256" key="4">
    <source>
        <dbReference type="ARBA" id="ARBA00022755"/>
    </source>
</evidence>
<dbReference type="RefSeq" id="WP_145284106.1">
    <property type="nucleotide sequence ID" value="NZ_CP036291.1"/>
</dbReference>
<evidence type="ECO:0000313" key="8">
    <source>
        <dbReference type="EMBL" id="QDU88786.1"/>
    </source>
</evidence>